<dbReference type="FunFam" id="2.70.70.10:FF:000013">
    <property type="entry name" value="Peptidase family M23"/>
    <property type="match status" value="1"/>
</dbReference>
<dbReference type="Gene3D" id="2.70.70.10">
    <property type="entry name" value="Glucose Permease (Domain IIA)"/>
    <property type="match status" value="1"/>
</dbReference>
<evidence type="ECO:0000256" key="1">
    <source>
        <dbReference type="SAM" id="MobiDB-lite"/>
    </source>
</evidence>
<dbReference type="Pfam" id="PF01551">
    <property type="entry name" value="Peptidase_M23"/>
    <property type="match status" value="1"/>
</dbReference>
<dbReference type="PANTHER" id="PTHR21666:SF270">
    <property type="entry name" value="MUREIN HYDROLASE ACTIVATOR ENVC"/>
    <property type="match status" value="1"/>
</dbReference>
<dbReference type="AlphaFoldDB" id="A0A4Z0GQH6"/>
<dbReference type="EMBL" id="SRID01000258">
    <property type="protein sequence ID" value="TGA98761.1"/>
    <property type="molecule type" value="Genomic_DNA"/>
</dbReference>
<feature type="region of interest" description="Disordered" evidence="1">
    <location>
        <begin position="1"/>
        <end position="104"/>
    </location>
</feature>
<protein>
    <submittedName>
        <fullName evidence="3">M23 family metallopeptidase</fullName>
    </submittedName>
</protein>
<accession>A0A4Z0GQH6</accession>
<feature type="compositionally biased region" description="Basic and acidic residues" evidence="1">
    <location>
        <begin position="67"/>
        <end position="85"/>
    </location>
</feature>
<organism evidence="3 4">
    <name type="scientific">Streptomyces palmae</name>
    <dbReference type="NCBI Taxonomy" id="1701085"/>
    <lineage>
        <taxon>Bacteria</taxon>
        <taxon>Bacillati</taxon>
        <taxon>Actinomycetota</taxon>
        <taxon>Actinomycetes</taxon>
        <taxon>Kitasatosporales</taxon>
        <taxon>Streptomycetaceae</taxon>
        <taxon>Streptomyces</taxon>
    </lineage>
</organism>
<feature type="compositionally biased region" description="Basic and acidic residues" evidence="1">
    <location>
        <begin position="145"/>
        <end position="154"/>
    </location>
</feature>
<feature type="region of interest" description="Disordered" evidence="1">
    <location>
        <begin position="135"/>
        <end position="157"/>
    </location>
</feature>
<dbReference type="OrthoDB" id="5244067at2"/>
<dbReference type="CDD" id="cd12797">
    <property type="entry name" value="M23_peptidase"/>
    <property type="match status" value="1"/>
</dbReference>
<feature type="compositionally biased region" description="Gly residues" evidence="1">
    <location>
        <begin position="1"/>
        <end position="15"/>
    </location>
</feature>
<sequence length="296" mass="30103">MSAPRGSGGRAGGEGRPASAPPGDGGSAAALGVGRPSTDGGAPPDDGFPSGLRHAGRSGIPLPGGDRPTHLVDGTRDVPGADRTEAAAARASRSSRAPRSTGVFGMFGVSRGPGVSGVSRVPGVSAVFGASRVPAPRAAAADGTGRQRGEEPGRWTRPVASYRLSAGYGGSGSHWAHRHTGQDFAVPVGTPVRAVGRGEVVSVECRGPFGMSVVLRHPDGAHTQYAHLSTVLVAPGDRVRAGEWVALSGDTGNSTGPHLHFEVRRTPAFGTAVDPVPWLRRHGVRLRSSVPDGFGR</sequence>
<dbReference type="InterPro" id="IPR050570">
    <property type="entry name" value="Cell_wall_metabolism_enzyme"/>
</dbReference>
<reference evidence="3 4" key="1">
    <citation type="submission" date="2019-03" db="EMBL/GenBank/DDBJ databases">
        <authorList>
            <person name="Gonzalez-Pimentel J.L."/>
        </authorList>
    </citation>
    <scope>NUCLEOTIDE SEQUENCE [LARGE SCALE GENOMIC DNA]</scope>
    <source>
        <strain evidence="3 4">JCM 31289</strain>
    </source>
</reference>
<feature type="compositionally biased region" description="Low complexity" evidence="1">
    <location>
        <begin position="86"/>
        <end position="100"/>
    </location>
</feature>
<dbReference type="InterPro" id="IPR011055">
    <property type="entry name" value="Dup_hybrid_motif"/>
</dbReference>
<gene>
    <name evidence="3" type="ORF">E4099_22830</name>
</gene>
<dbReference type="GO" id="GO:0004222">
    <property type="term" value="F:metalloendopeptidase activity"/>
    <property type="evidence" value="ECO:0007669"/>
    <property type="project" value="TreeGrafter"/>
</dbReference>
<dbReference type="InterPro" id="IPR016047">
    <property type="entry name" value="M23ase_b-sheet_dom"/>
</dbReference>
<comment type="caution">
    <text evidence="3">The sequence shown here is derived from an EMBL/GenBank/DDBJ whole genome shotgun (WGS) entry which is preliminary data.</text>
</comment>
<name>A0A4Z0GQH6_9ACTN</name>
<keyword evidence="4" id="KW-1185">Reference proteome</keyword>
<dbReference type="SUPFAM" id="SSF51261">
    <property type="entry name" value="Duplicated hybrid motif"/>
    <property type="match status" value="1"/>
</dbReference>
<feature type="domain" description="M23ase beta-sheet core" evidence="2">
    <location>
        <begin position="178"/>
        <end position="275"/>
    </location>
</feature>
<dbReference type="PANTHER" id="PTHR21666">
    <property type="entry name" value="PEPTIDASE-RELATED"/>
    <property type="match status" value="1"/>
</dbReference>
<evidence type="ECO:0000313" key="4">
    <source>
        <dbReference type="Proteomes" id="UP000297948"/>
    </source>
</evidence>
<evidence type="ECO:0000313" key="3">
    <source>
        <dbReference type="EMBL" id="TGA98761.1"/>
    </source>
</evidence>
<dbReference type="Proteomes" id="UP000297948">
    <property type="component" value="Unassembled WGS sequence"/>
</dbReference>
<feature type="compositionally biased region" description="Low complexity" evidence="1">
    <location>
        <begin position="16"/>
        <end position="32"/>
    </location>
</feature>
<proteinExistence type="predicted"/>
<evidence type="ECO:0000259" key="2">
    <source>
        <dbReference type="Pfam" id="PF01551"/>
    </source>
</evidence>